<evidence type="ECO:0000313" key="1">
    <source>
        <dbReference type="EMBL" id="MCH84218.1"/>
    </source>
</evidence>
<comment type="caution">
    <text evidence="1">The sequence shown here is derived from an EMBL/GenBank/DDBJ whole genome shotgun (WGS) entry which is preliminary data.</text>
</comment>
<keyword evidence="2" id="KW-1185">Reference proteome</keyword>
<evidence type="ECO:0000313" key="2">
    <source>
        <dbReference type="Proteomes" id="UP000265520"/>
    </source>
</evidence>
<gene>
    <name evidence="1" type="ORF">A2U01_0005049</name>
</gene>
<proteinExistence type="predicted"/>
<name>A0A392MBP3_9FABA</name>
<dbReference type="Proteomes" id="UP000265520">
    <property type="component" value="Unassembled WGS sequence"/>
</dbReference>
<protein>
    <submittedName>
        <fullName evidence="1">Uncharacterized protein</fullName>
    </submittedName>
</protein>
<organism evidence="1 2">
    <name type="scientific">Trifolium medium</name>
    <dbReference type="NCBI Taxonomy" id="97028"/>
    <lineage>
        <taxon>Eukaryota</taxon>
        <taxon>Viridiplantae</taxon>
        <taxon>Streptophyta</taxon>
        <taxon>Embryophyta</taxon>
        <taxon>Tracheophyta</taxon>
        <taxon>Spermatophyta</taxon>
        <taxon>Magnoliopsida</taxon>
        <taxon>eudicotyledons</taxon>
        <taxon>Gunneridae</taxon>
        <taxon>Pentapetalae</taxon>
        <taxon>rosids</taxon>
        <taxon>fabids</taxon>
        <taxon>Fabales</taxon>
        <taxon>Fabaceae</taxon>
        <taxon>Papilionoideae</taxon>
        <taxon>50 kb inversion clade</taxon>
        <taxon>NPAAA clade</taxon>
        <taxon>Hologalegina</taxon>
        <taxon>IRL clade</taxon>
        <taxon>Trifolieae</taxon>
        <taxon>Trifolium</taxon>
    </lineage>
</organism>
<sequence>MRRGFDSCICAFPVLAGTVGRGRSGVLLAPSRVCEFSTSTTGILLGVDGSLTSLTFLLCKIPGLRPVLDLIDVRHLLSYRALWNLGGLCSSYHSSERFIEFL</sequence>
<accession>A0A392MBP3</accession>
<reference evidence="1 2" key="1">
    <citation type="journal article" date="2018" name="Front. Plant Sci.">
        <title>Red Clover (Trifolium pratense) and Zigzag Clover (T. medium) - A Picture of Genomic Similarities and Differences.</title>
        <authorList>
            <person name="Dluhosova J."/>
            <person name="Istvanek J."/>
            <person name="Nedelnik J."/>
            <person name="Repkova J."/>
        </authorList>
    </citation>
    <scope>NUCLEOTIDE SEQUENCE [LARGE SCALE GENOMIC DNA]</scope>
    <source>
        <strain evidence="2">cv. 10/8</strain>
        <tissue evidence="1">Leaf</tissue>
    </source>
</reference>
<dbReference type="AlphaFoldDB" id="A0A392MBP3"/>
<dbReference type="EMBL" id="LXQA010006464">
    <property type="protein sequence ID" value="MCH84218.1"/>
    <property type="molecule type" value="Genomic_DNA"/>
</dbReference>